<dbReference type="InParanoid" id="A0A1Y2GSK6"/>
<dbReference type="OrthoDB" id="2393824at2759"/>
<name>A0A1Y2GSK6_9FUNG</name>
<reference evidence="1 2" key="1">
    <citation type="submission" date="2016-07" db="EMBL/GenBank/DDBJ databases">
        <title>Pervasive Adenine N6-methylation of Active Genes in Fungi.</title>
        <authorList>
            <consortium name="DOE Joint Genome Institute"/>
            <person name="Mondo S.J."/>
            <person name="Dannebaum R.O."/>
            <person name="Kuo R.C."/>
            <person name="Labutti K."/>
            <person name="Haridas S."/>
            <person name="Kuo A."/>
            <person name="Salamov A."/>
            <person name="Ahrendt S.R."/>
            <person name="Lipzen A."/>
            <person name="Sullivan W."/>
            <person name="Andreopoulos W.B."/>
            <person name="Clum A."/>
            <person name="Lindquist E."/>
            <person name="Daum C."/>
            <person name="Ramamoorthy G.K."/>
            <person name="Gryganskyi A."/>
            <person name="Culley D."/>
            <person name="Magnuson J.K."/>
            <person name="James T.Y."/>
            <person name="O'Malley M.A."/>
            <person name="Stajich J.E."/>
            <person name="Spatafora J.W."/>
            <person name="Visel A."/>
            <person name="Grigoriev I.V."/>
        </authorList>
    </citation>
    <scope>NUCLEOTIDE SEQUENCE [LARGE SCALE GENOMIC DNA]</scope>
    <source>
        <strain evidence="1 2">NRRL 3116</strain>
    </source>
</reference>
<organism evidence="1 2">
    <name type="scientific">Lobosporangium transversale</name>
    <dbReference type="NCBI Taxonomy" id="64571"/>
    <lineage>
        <taxon>Eukaryota</taxon>
        <taxon>Fungi</taxon>
        <taxon>Fungi incertae sedis</taxon>
        <taxon>Mucoromycota</taxon>
        <taxon>Mortierellomycotina</taxon>
        <taxon>Mortierellomycetes</taxon>
        <taxon>Mortierellales</taxon>
        <taxon>Mortierellaceae</taxon>
        <taxon>Lobosporangium</taxon>
    </lineage>
</organism>
<protein>
    <submittedName>
        <fullName evidence="1">Uncharacterized protein</fullName>
    </submittedName>
</protein>
<comment type="caution">
    <text evidence="1">The sequence shown here is derived from an EMBL/GenBank/DDBJ whole genome shotgun (WGS) entry which is preliminary data.</text>
</comment>
<sequence>MLCLQWGFYFNASDKDLGSDDLSYLATSILVKTRDGLGRKHNTDFARNMTLLLFLSRLMILNYCLSIPGCERTFSSSRWAILQVCPTMFEDVFMSLFKILFGRLQERTISELSLTAVVSEELLSVWSHLASLSYPNFTKKSKLRLVVDEAQILDDQGYSLFESSYLESELRPLLSPVLHGFRRPGDLLRHRTEHQNSPLGTVFRRWCERRGVNDISLFRIPWVGQSNISSVIY</sequence>
<dbReference type="RefSeq" id="XP_021883044.1">
    <property type="nucleotide sequence ID" value="XM_022019951.1"/>
</dbReference>
<dbReference type="EMBL" id="MCFF01000011">
    <property type="protein sequence ID" value="ORZ21793.1"/>
    <property type="molecule type" value="Genomic_DNA"/>
</dbReference>
<dbReference type="Proteomes" id="UP000193648">
    <property type="component" value="Unassembled WGS sequence"/>
</dbReference>
<keyword evidence="2" id="KW-1185">Reference proteome</keyword>
<proteinExistence type="predicted"/>
<evidence type="ECO:0000313" key="1">
    <source>
        <dbReference type="EMBL" id="ORZ21793.1"/>
    </source>
</evidence>
<gene>
    <name evidence="1" type="ORF">BCR41DRAFT_20981</name>
</gene>
<accession>A0A1Y2GSK6</accession>
<dbReference type="AlphaFoldDB" id="A0A1Y2GSK6"/>
<evidence type="ECO:0000313" key="2">
    <source>
        <dbReference type="Proteomes" id="UP000193648"/>
    </source>
</evidence>
<dbReference type="GeneID" id="33561795"/>